<evidence type="ECO:0000256" key="3">
    <source>
        <dbReference type="ARBA" id="ARBA00022692"/>
    </source>
</evidence>
<comment type="subcellular location">
    <subcellularLocation>
        <location evidence="1">Membrane</location>
        <topology evidence="1">Multi-pass membrane protein</topology>
    </subcellularLocation>
</comment>
<name>A0A2K8L247_MARES</name>
<comment type="similarity">
    <text evidence="2">Belongs to the GtrA family.</text>
</comment>
<evidence type="ECO:0000256" key="4">
    <source>
        <dbReference type="ARBA" id="ARBA00022989"/>
    </source>
</evidence>
<dbReference type="InterPro" id="IPR007267">
    <property type="entry name" value="GtrA_DPMS_TM"/>
</dbReference>
<feature type="transmembrane region" description="Helical" evidence="6">
    <location>
        <begin position="47"/>
        <end position="68"/>
    </location>
</feature>
<evidence type="ECO:0000256" key="2">
    <source>
        <dbReference type="ARBA" id="ARBA00009399"/>
    </source>
</evidence>
<evidence type="ECO:0000256" key="1">
    <source>
        <dbReference type="ARBA" id="ARBA00004141"/>
    </source>
</evidence>
<keyword evidence="5 6" id="KW-0472">Membrane</keyword>
<evidence type="ECO:0000313" key="8">
    <source>
        <dbReference type="EMBL" id="ATX79911.1"/>
    </source>
</evidence>
<protein>
    <submittedName>
        <fullName evidence="8">Flippase GtrA (Transmembrane translocase of bactoprenol-linked glucose)</fullName>
    </submittedName>
</protein>
<reference evidence="8 9" key="1">
    <citation type="submission" date="2016-12" db="EMBL/GenBank/DDBJ databases">
        <title>Isolation and genomic insights into novel planktonic Zetaproteobacteria from stratified waters of the Chesapeake Bay.</title>
        <authorList>
            <person name="McAllister S.M."/>
            <person name="Kato S."/>
            <person name="Chan C.S."/>
            <person name="Chiu B.K."/>
            <person name="Field E.K."/>
        </authorList>
    </citation>
    <scope>NUCLEOTIDE SEQUENCE [LARGE SCALE GENOMIC DNA]</scope>
    <source>
        <strain evidence="8 9">CP-5</strain>
    </source>
</reference>
<dbReference type="GO" id="GO:0000271">
    <property type="term" value="P:polysaccharide biosynthetic process"/>
    <property type="evidence" value="ECO:0007669"/>
    <property type="project" value="InterPro"/>
</dbReference>
<gene>
    <name evidence="8" type="ORF">Ga0123461_1497</name>
</gene>
<feature type="domain" description="GtrA/DPMS transmembrane" evidence="7">
    <location>
        <begin position="19"/>
        <end position="133"/>
    </location>
</feature>
<dbReference type="KEGG" id="maes:Ga0123461_1497"/>
<keyword evidence="3 6" id="KW-0812">Transmembrane</keyword>
<accession>A0A2K8L247</accession>
<keyword evidence="9" id="KW-1185">Reference proteome</keyword>
<dbReference type="PANTHER" id="PTHR38459:SF1">
    <property type="entry name" value="PROPHAGE BACTOPRENOL-LINKED GLUCOSE TRANSLOCASE HOMOLOG"/>
    <property type="match status" value="1"/>
</dbReference>
<dbReference type="AlphaFoldDB" id="A0A2K8L247"/>
<feature type="transmembrane region" description="Helical" evidence="6">
    <location>
        <begin position="20"/>
        <end position="41"/>
    </location>
</feature>
<organism evidence="8 9">
    <name type="scientific">Mariprofundus aestuarium</name>
    <dbReference type="NCBI Taxonomy" id="1921086"/>
    <lineage>
        <taxon>Bacteria</taxon>
        <taxon>Pseudomonadati</taxon>
        <taxon>Pseudomonadota</taxon>
        <taxon>Candidatius Mariprofundia</taxon>
        <taxon>Mariprofundales</taxon>
        <taxon>Mariprofundaceae</taxon>
        <taxon>Mariprofundus</taxon>
    </lineage>
</organism>
<sequence length="138" mass="15479">MVFSTMKFTLRKEVGQVLRFGLVGIMATVTHVITVLFLVEWGGWGPLWANFVAFSLAVFVSFIGHYHWTFNASTPYATAFPKFFTIALLGLGLNQAIMFSLVNLLGWDYRLGLAAVIMVVPAITFLASRFWAFQPAHR</sequence>
<dbReference type="Proteomes" id="UP000231701">
    <property type="component" value="Chromosome"/>
</dbReference>
<dbReference type="Pfam" id="PF04138">
    <property type="entry name" value="GtrA_DPMS_TM"/>
    <property type="match status" value="1"/>
</dbReference>
<evidence type="ECO:0000256" key="5">
    <source>
        <dbReference type="ARBA" id="ARBA00023136"/>
    </source>
</evidence>
<evidence type="ECO:0000256" key="6">
    <source>
        <dbReference type="SAM" id="Phobius"/>
    </source>
</evidence>
<evidence type="ECO:0000259" key="7">
    <source>
        <dbReference type="Pfam" id="PF04138"/>
    </source>
</evidence>
<dbReference type="InterPro" id="IPR051401">
    <property type="entry name" value="GtrA_CellWall_Glycosyl"/>
</dbReference>
<feature type="transmembrane region" description="Helical" evidence="6">
    <location>
        <begin position="111"/>
        <end position="132"/>
    </location>
</feature>
<evidence type="ECO:0000313" key="9">
    <source>
        <dbReference type="Proteomes" id="UP000231701"/>
    </source>
</evidence>
<dbReference type="PANTHER" id="PTHR38459">
    <property type="entry name" value="PROPHAGE BACTOPRENOL-LINKED GLUCOSE TRANSLOCASE HOMOLOG"/>
    <property type="match status" value="1"/>
</dbReference>
<proteinExistence type="inferred from homology"/>
<feature type="transmembrane region" description="Helical" evidence="6">
    <location>
        <begin position="80"/>
        <end position="105"/>
    </location>
</feature>
<keyword evidence="4 6" id="KW-1133">Transmembrane helix</keyword>
<dbReference type="GO" id="GO:0005886">
    <property type="term" value="C:plasma membrane"/>
    <property type="evidence" value="ECO:0007669"/>
    <property type="project" value="TreeGrafter"/>
</dbReference>
<dbReference type="EMBL" id="CP018799">
    <property type="protein sequence ID" value="ATX79911.1"/>
    <property type="molecule type" value="Genomic_DNA"/>
</dbReference>